<evidence type="ECO:0000259" key="1">
    <source>
        <dbReference type="Pfam" id="PF20649"/>
    </source>
</evidence>
<protein>
    <recommendedName>
        <fullName evidence="1">Conserved oligomeric Golgi complex subunit 5 helical domain-containing protein</fullName>
    </recommendedName>
</protein>
<dbReference type="EMBL" id="CAMPGE010026565">
    <property type="protein sequence ID" value="CAI2384248.1"/>
    <property type="molecule type" value="Genomic_DNA"/>
</dbReference>
<dbReference type="AlphaFoldDB" id="A0AAD2D9D1"/>
<keyword evidence="3" id="KW-1185">Reference proteome</keyword>
<dbReference type="InterPro" id="IPR048485">
    <property type="entry name" value="COG5_helical"/>
</dbReference>
<sequence length="836" mass="98103">MEEQFIDTIGDLLKEGNHRKLRKELTPVTENCVSMYKWLEENDLSDENDPIWLDEMTQSKYKIEEFLMNFHDIKKHLFANNYESIRDSLKEIKRIKTVLQEMQPEFEKKEEFVREIQQRFGDKIKHLTALKNSIKTETLVRKAQLLFKALQQINISHNPLSLSIILRENRTIFQSKNDFKGITEIEKRLDSVQKISDELQKNTEARFHEAFESKDQSTMKNCVQIFFNMEILKEKIQTVANNVLRSLFTMWKKTIANCQENIGTFIKKEEELKYIENQIKNYSNEVLKVTLRIYALCISLRERNSRSYETLEESLQNSGLNNLFSLFWNRVCRIYSQSLVKLGENPNYTQQVVQKVFIENYPLFYKCHTDFWNKFCSETVPRSQIVFSELKMHLYDSIAVLKDNYLEKSLEMFKSMLEKIHTKLSKKTNDVMSCKIALKETKNVCKTISHIFNVLEEDEEISSQLYKNFTTNLTVTLTEISELIIDMDFAKDFQFNHTIWQVINLIRKTITGIKGGDSSISDGTIFEIDALKRNIENILFNNLQEEIKTGIKKMLRAYKSIELESDEDKAGKYSEISNNFISTFFNQKIGDFASASKDLFNDKDNKRAKDILVDTLDFFMVQFVELDFKDPDLRQQVAKDIQLFPNLFNPLFKIYSTTRICLKTTKVSQLIIFSLGMNYTEKLDFIKKEFLSQKKKFVSDFPIIIALIMETLAIWEQFSKYYKTGMLDSSFEPKTLQDYKQISPSGDDLLRIVKYDRNIIKQTKKIFWKSLTPEDLAGLKIDQNIVSVTIQSHSQVETKFKKYFTSYITDYCTLLSQSPGVNPVVLEILEVLSESL</sequence>
<feature type="domain" description="Conserved oligomeric Golgi complex subunit 5 helical" evidence="1">
    <location>
        <begin position="179"/>
        <end position="372"/>
    </location>
</feature>
<dbReference type="Pfam" id="PF20649">
    <property type="entry name" value="COG5_C"/>
    <property type="match status" value="1"/>
</dbReference>
<dbReference type="Proteomes" id="UP001295684">
    <property type="component" value="Unassembled WGS sequence"/>
</dbReference>
<organism evidence="2 3">
    <name type="scientific">Euplotes crassus</name>
    <dbReference type="NCBI Taxonomy" id="5936"/>
    <lineage>
        <taxon>Eukaryota</taxon>
        <taxon>Sar</taxon>
        <taxon>Alveolata</taxon>
        <taxon>Ciliophora</taxon>
        <taxon>Intramacronucleata</taxon>
        <taxon>Spirotrichea</taxon>
        <taxon>Hypotrichia</taxon>
        <taxon>Euplotida</taxon>
        <taxon>Euplotidae</taxon>
        <taxon>Moneuplotes</taxon>
    </lineage>
</organism>
<name>A0AAD2D9D1_EUPCR</name>
<evidence type="ECO:0000313" key="3">
    <source>
        <dbReference type="Proteomes" id="UP001295684"/>
    </source>
</evidence>
<accession>A0AAD2D9D1</accession>
<comment type="caution">
    <text evidence="2">The sequence shown here is derived from an EMBL/GenBank/DDBJ whole genome shotgun (WGS) entry which is preliminary data.</text>
</comment>
<dbReference type="PANTHER" id="PTHR13228">
    <property type="entry name" value="CONSERVED OLIGOMERIC GOLGI COMPLEX COMPONENT 5"/>
    <property type="match status" value="1"/>
</dbReference>
<dbReference type="InterPro" id="IPR019465">
    <property type="entry name" value="Cog5"/>
</dbReference>
<dbReference type="GO" id="GO:0006891">
    <property type="term" value="P:intra-Golgi vesicle-mediated transport"/>
    <property type="evidence" value="ECO:0007669"/>
    <property type="project" value="InterPro"/>
</dbReference>
<gene>
    <name evidence="2" type="ORF">ECRASSUSDP1_LOCUS25770</name>
</gene>
<dbReference type="PANTHER" id="PTHR13228:SF3">
    <property type="entry name" value="CONSERVED OLIGOMERIC GOLGI COMPLEX SUBUNIT 5"/>
    <property type="match status" value="1"/>
</dbReference>
<evidence type="ECO:0000313" key="2">
    <source>
        <dbReference type="EMBL" id="CAI2384248.1"/>
    </source>
</evidence>
<dbReference type="GO" id="GO:0017119">
    <property type="term" value="C:Golgi transport complex"/>
    <property type="evidence" value="ECO:0007669"/>
    <property type="project" value="InterPro"/>
</dbReference>
<proteinExistence type="predicted"/>
<reference evidence="2" key="1">
    <citation type="submission" date="2023-07" db="EMBL/GenBank/DDBJ databases">
        <authorList>
            <consortium name="AG Swart"/>
            <person name="Singh M."/>
            <person name="Singh A."/>
            <person name="Seah K."/>
            <person name="Emmerich C."/>
        </authorList>
    </citation>
    <scope>NUCLEOTIDE SEQUENCE</scope>
    <source>
        <strain evidence="2">DP1</strain>
    </source>
</reference>